<dbReference type="Pfam" id="PF06764">
    <property type="entry name" value="DUF1223"/>
    <property type="match status" value="1"/>
</dbReference>
<keyword evidence="1" id="KW-0732">Signal</keyword>
<evidence type="ECO:0000313" key="3">
    <source>
        <dbReference type="Proteomes" id="UP000252038"/>
    </source>
</evidence>
<dbReference type="InterPro" id="IPR010634">
    <property type="entry name" value="DUF1223"/>
</dbReference>
<dbReference type="KEGG" id="chrb:DK843_09360"/>
<dbReference type="EMBL" id="CP029554">
    <property type="protein sequence ID" value="AXE34489.1"/>
    <property type="molecule type" value="Genomic_DNA"/>
</dbReference>
<gene>
    <name evidence="2" type="ORF">DK843_09360</name>
</gene>
<protein>
    <submittedName>
        <fullName evidence="2">DUF1223 domain-containing protein</fullName>
    </submittedName>
</protein>
<dbReference type="SUPFAM" id="SSF52833">
    <property type="entry name" value="Thioredoxin-like"/>
    <property type="match status" value="1"/>
</dbReference>
<evidence type="ECO:0000313" key="2">
    <source>
        <dbReference type="EMBL" id="AXE34489.1"/>
    </source>
</evidence>
<dbReference type="RefSeq" id="WP_114073107.1">
    <property type="nucleotide sequence ID" value="NZ_CP029554.1"/>
</dbReference>
<dbReference type="AlphaFoldDB" id="A0A344UGU1"/>
<name>A0A344UGU1_9NEIS</name>
<proteinExistence type="predicted"/>
<feature type="chain" id="PRO_5017038580" evidence="1">
    <location>
        <begin position="20"/>
        <end position="252"/>
    </location>
</feature>
<sequence length="252" mass="26453">MRAWILPACLAAASLQAAAAGCDLQAGSGLLRISLLEMYTSEGCSSCPPAEAWLSGLAAAGLDASRVVPLAFHVDYWDELGWRDRLASPDYSRRQRWRAAQAGSPLVYTPQLLLNGRDWRFAGYDGLRASLPGDKASAGLRLRGRRAGDGVDIEVETSLPLGAPPLRLMLAVFEDGLSSQVKAGENAGRLLRHDAAARGVAGPFALAGGAETLRTHLSFASGQDGSKSGVAVWLEDGQGRVRQALAARCAGG</sequence>
<evidence type="ECO:0000256" key="1">
    <source>
        <dbReference type="SAM" id="SignalP"/>
    </source>
</evidence>
<reference evidence="2 3" key="1">
    <citation type="submission" date="2018-05" db="EMBL/GenBank/DDBJ databases">
        <title>Genome sequencing, assembly and analysis of the novel insecticidal bacterium, Chromobacterium phragmitis.</title>
        <authorList>
            <person name="Sparks M.E."/>
            <person name="Blackburn M.B."/>
            <person name="Gundersen-Rindal D.E."/>
        </authorList>
    </citation>
    <scope>NUCLEOTIDE SEQUENCE [LARGE SCALE GENOMIC DNA]</scope>
    <source>
        <strain evidence="2">IIBBL 274-1</strain>
    </source>
</reference>
<dbReference type="InterPro" id="IPR036249">
    <property type="entry name" value="Thioredoxin-like_sf"/>
</dbReference>
<dbReference type="PANTHER" id="PTHR36057:SF1">
    <property type="entry name" value="LIPOPROTEIN LIPID ATTACHMENT SITE-LIKE PROTEIN, PUTATIVE (DUF1223)-RELATED"/>
    <property type="match status" value="1"/>
</dbReference>
<organism evidence="2 3">
    <name type="scientific">Chromobacterium phragmitis</name>
    <dbReference type="NCBI Taxonomy" id="2202141"/>
    <lineage>
        <taxon>Bacteria</taxon>
        <taxon>Pseudomonadati</taxon>
        <taxon>Pseudomonadota</taxon>
        <taxon>Betaproteobacteria</taxon>
        <taxon>Neisseriales</taxon>
        <taxon>Chromobacteriaceae</taxon>
        <taxon>Chromobacterium</taxon>
    </lineage>
</organism>
<dbReference type="PROSITE" id="PS51257">
    <property type="entry name" value="PROKAR_LIPOPROTEIN"/>
    <property type="match status" value="1"/>
</dbReference>
<dbReference type="Proteomes" id="UP000252038">
    <property type="component" value="Chromosome"/>
</dbReference>
<feature type="signal peptide" evidence="1">
    <location>
        <begin position="1"/>
        <end position="19"/>
    </location>
</feature>
<accession>A0A344UGU1</accession>
<dbReference type="PANTHER" id="PTHR36057">
    <property type="match status" value="1"/>
</dbReference>